<feature type="domain" description="NB-ARC" evidence="7">
    <location>
        <begin position="1587"/>
        <end position="1759"/>
    </location>
</feature>
<feature type="domain" description="Toc75-like second POTRA" evidence="12">
    <location>
        <begin position="205"/>
        <end position="316"/>
    </location>
</feature>
<accession>A0ABQ8ELT4</accession>
<dbReference type="NCBIfam" id="TIGR00992">
    <property type="entry name" value="3a0901s03IAP75"/>
    <property type="match status" value="1"/>
</dbReference>
<dbReference type="Pfam" id="PF00931">
    <property type="entry name" value="NB-ARC"/>
    <property type="match status" value="2"/>
</dbReference>
<proteinExistence type="predicted"/>
<feature type="non-terminal residue" evidence="14">
    <location>
        <position position="2218"/>
    </location>
</feature>
<evidence type="ECO:0000256" key="6">
    <source>
        <dbReference type="ARBA" id="ARBA00024013"/>
    </source>
</evidence>
<dbReference type="Gene3D" id="3.80.10.10">
    <property type="entry name" value="Ribonuclease Inhibitor"/>
    <property type="match status" value="2"/>
</dbReference>
<dbReference type="Gene3D" id="1.10.10.10">
    <property type="entry name" value="Winged helix-like DNA-binding domain superfamily/Winged helix DNA-binding domain"/>
    <property type="match status" value="2"/>
</dbReference>
<evidence type="ECO:0000256" key="4">
    <source>
        <dbReference type="ARBA" id="ARBA00022821"/>
    </source>
</evidence>
<feature type="domain" description="Disease resistance R13L4/SHOC-2-like LRR" evidence="11">
    <location>
        <begin position="1175"/>
        <end position="1412"/>
    </location>
</feature>
<feature type="domain" description="Disease resistance protein winged helix" evidence="10">
    <location>
        <begin position="1842"/>
        <end position="1912"/>
    </location>
</feature>
<protein>
    <submittedName>
        <fullName evidence="14">Uncharacterized protein</fullName>
    </submittedName>
</protein>
<dbReference type="Gene3D" id="2.40.160.50">
    <property type="entry name" value="membrane protein fhac: a member of the omp85/tpsb transporter family"/>
    <property type="match status" value="1"/>
</dbReference>
<sequence length="2218" mass="252977">MTCKETCAKPKHSFCRNLGIFSLKPYLRSPLSRHGRLLRQRPAYPGHLKLHFYLYPGGGGGGGNGNFGGGGGGGGDGGFWGKLLSPAPAVADEEQSPDWDSHGLPANIVVQLNKLSGFKKYKVSDIVFFDRRRQSTIGTEDSFFEMVSIRPGGVYTKAQLQKELETLATCGMFEKVDLEGKTKPDGTLGVTISFAESTWQSADRFRCINVGLMVQSKPIEMDADMTDKEKLEYYRSLEKDYKRRMDRARPCLLPAPVHGEVMQMLRDQGKVSARLLQKIRDRVQKWYQDEGYACAQVVNFGNLNTKEVVCEVVEGDITQVVIQFQDKLGNVVEGNTQVPIVRRELPKQLRQGYVFNIEDGRQALRNINSLGLFSNIEVNPRQDEKNEGGIIVEIKLKELEQKSAEVSTEWSIVPGPGGAPTLASFQPGGSVTFEHRNIQGLNRSLMGSVTTSNFLNPQDDLSFKLDYVHPYLDGVYNPRNRTFKTSCFNSRKLSPVFTGGPGVDEVPPIWVDRAGVKANITENFTRQSKFTYGLVMEEITTRDESSHIAANGQRLLPSGGISADGPPTTLSGTGIDRMAFLQANITRDNTKFVNGAVVGERNVFQVDQGLGIGSKFPFFNRHQLTLTRFIQLQQVEEGAGKPPPPVLVLHGHYGGCVGDLPGYEAFVLGGPYSVRGYNMGELGAARNILELGAEIRVPVKNTHVYAFAEHGNDLGSSKDVKGNPTAVYRRMGQGSSYGVGVKLGLVRAEYAVDHNNGTGALFFRFGERLTTKETKNILFGDLSIRFEMVDAITGFIVGKMGDYLIKEASMLMTVKDDQEEPVVGFEDDFKLRLAKLLDDEGDGGKRYIISIFGMGGIGNTALARKLYNLGDIKRRFEYRVWTYVSQDYNTRDMLLRIIRSLGVASGEELERIKMFTEEEELEAYLHDLLDGRRYLVVVDDIWKQDAWESLTVQSWMGESMFIKSWKLFDLKAFMNMQWVVDEDLHRIGKEMVQKCDGLPLAIVVLVGLLSKKRPNEGHEVYASVWRFLKDDYIHISTVFYLSFNELHHELKLCFLYLSVFPEDYEIDVEKLIHLLVAEGFIQEDGEMMMEDVARHYMEELIDRRLVEAVRRARGKVVFCRIHYLLRDVAIKKAKEINFVNVVYNEHHSSTTCRREVVHHLMDNNYLCDRRVNKRMRSFLFIGEQKRMLGSYVKTTNLKLKLLRVLNLRGLLLPDVICELIHLRYLGVADTGLRHLPSLISNLQFLQTLDASGNRFEGMTDLRRLTSLRHLMGRLLIGDAVNLQTLRCISSYSSSKLQHKSFKNLRDLEIYDSGYVELRRVRLDLSSFSILKNLPALTLESTDLQNIIRSSCVPHGCVLSQKLPRLEDCDCSGVKMSISAQGFARLRKLALFRVRLDALWIEEAAMPSLVHLNLINRLGPRTKLMIPDRFLALMVDAITGFVVGKMGNYLIEEASILMGIKDELEELKAELTCIRGYLKDVEAREREDEVSKEWTKLVLDIAYDVEDVLDSYNLKVEQRSQRQGLMRLTNKIGEKIDAYNIRETYGIGNFNESRTGEGTSTFLTMRQLRRARSVDQEEIVVGLEDDFKFLLAKLLEDNGDQNRYMISIFGMGGLGKTALARKLYNADNVKTRFAYRAWTSVSQVYKTREMLLRIIRSLGVASSEEMERIKILAEEELEVYLHGLLQGKRYLVVVDDIWEREAWESLKRALPSNHKGNRVIITTRIRAVAEGVDQRVYAHELRFLTFNESWELFEQKAFRNMQRVDEDLQKVGKQMIKKCHGLPLAIVVLAGLMSRKRPNEWNDVCASFWRRLKDDSIRVSTVFDLSFKELRHELKLCFLYLSVFPEDYEIDVEKLIHLLVAEGFVQEDGEMMMEDVARYCIEELIDRSLVEAVRTERGKVKSCRIHDLLRDVAIKKANEVNFVHIYNDQLLSTTCRREVVHHHMDSYSCERRVNKRMRSFLFFGERNRTLWGSVKPITLKLELLRVLHLEGLHLPDVIGELIHLRYLGIADTFIRKLPAFISNLRFLQTLDASGNDSFRKVTDLRRLTSLRHLMGRFVGDLLIGDAVNLQTLRSISSYSWIKLKQELLTNLRELEIYDSVWVDQIRVPLDLSAFSKLTKLRVLTLKVPTFKLSSESEEAVRIKTLVKLTLRCHIRRLPEDMDFIFPSLESLKLVGLHLEEDPMPALKKLQRLEDVILDSCYFSGEKMRISEQGFGRLRK</sequence>
<dbReference type="Pfam" id="PF25280">
    <property type="entry name" value="POTRA2_Toc75"/>
    <property type="match status" value="1"/>
</dbReference>
<evidence type="ECO:0000256" key="3">
    <source>
        <dbReference type="ARBA" id="ARBA00022805"/>
    </source>
</evidence>
<dbReference type="Pfam" id="PF01103">
    <property type="entry name" value="Omp85"/>
    <property type="match status" value="1"/>
</dbReference>
<dbReference type="InterPro" id="IPR036388">
    <property type="entry name" value="WH-like_DNA-bd_sf"/>
</dbReference>
<evidence type="ECO:0000259" key="12">
    <source>
        <dbReference type="Pfam" id="PF25280"/>
    </source>
</evidence>
<dbReference type="InterPro" id="IPR038005">
    <property type="entry name" value="RX-like_CC"/>
</dbReference>
<keyword evidence="3" id="KW-1002">Plastid outer membrane</keyword>
<dbReference type="Gene3D" id="3.10.20.310">
    <property type="entry name" value="membrane protein fhac"/>
    <property type="match status" value="2"/>
</dbReference>
<name>A0ABQ8ELT4_BRANA</name>
<evidence type="ECO:0000256" key="2">
    <source>
        <dbReference type="ARBA" id="ARBA00022741"/>
    </source>
</evidence>
<organism evidence="14 15">
    <name type="scientific">Brassica napus</name>
    <name type="common">Rape</name>
    <dbReference type="NCBI Taxonomy" id="3708"/>
    <lineage>
        <taxon>Eukaryota</taxon>
        <taxon>Viridiplantae</taxon>
        <taxon>Streptophyta</taxon>
        <taxon>Embryophyta</taxon>
        <taxon>Tracheophyta</taxon>
        <taxon>Spermatophyta</taxon>
        <taxon>Magnoliopsida</taxon>
        <taxon>eudicotyledons</taxon>
        <taxon>Gunneridae</taxon>
        <taxon>Pentapetalae</taxon>
        <taxon>rosids</taxon>
        <taxon>malvids</taxon>
        <taxon>Brassicales</taxon>
        <taxon>Brassicaceae</taxon>
        <taxon>Brassiceae</taxon>
        <taxon>Brassica</taxon>
    </lineage>
</organism>
<keyword evidence="3" id="KW-0934">Plastid</keyword>
<feature type="domain" description="Disease resistance N-terminal" evidence="9">
    <location>
        <begin position="1439"/>
        <end position="1523"/>
    </location>
</feature>
<evidence type="ECO:0000313" key="15">
    <source>
        <dbReference type="Proteomes" id="UP000824890"/>
    </source>
</evidence>
<gene>
    <name evidence="14" type="ORF">HID58_002283</name>
</gene>
<dbReference type="SUPFAM" id="SSF52058">
    <property type="entry name" value="L domain-like"/>
    <property type="match status" value="2"/>
</dbReference>
<evidence type="ECO:0000259" key="10">
    <source>
        <dbReference type="Pfam" id="PF23559"/>
    </source>
</evidence>
<dbReference type="Gene3D" id="1.10.8.430">
    <property type="entry name" value="Helical domain of apoptotic protease-activating factors"/>
    <property type="match status" value="2"/>
</dbReference>
<dbReference type="InterPro" id="IPR055414">
    <property type="entry name" value="LRR_R13L4/SHOC2-like"/>
</dbReference>
<dbReference type="InterPro" id="IPR027417">
    <property type="entry name" value="P-loop_NTPase"/>
</dbReference>
<dbReference type="SUPFAM" id="SSF52540">
    <property type="entry name" value="P-loop containing nucleoside triphosphate hydrolases"/>
    <property type="match status" value="2"/>
</dbReference>
<dbReference type="InterPro" id="IPR057354">
    <property type="entry name" value="POTRA1_3_Toc75"/>
</dbReference>
<dbReference type="InterPro" id="IPR042197">
    <property type="entry name" value="Apaf_helical"/>
</dbReference>
<dbReference type="InterPro" id="IPR041118">
    <property type="entry name" value="Rx_N"/>
</dbReference>
<dbReference type="InterPro" id="IPR057355">
    <property type="entry name" value="POTRA2_Toc75"/>
</dbReference>
<keyword evidence="2" id="KW-0547">Nucleotide-binding</keyword>
<keyword evidence="4" id="KW-0611">Plant defense</keyword>
<dbReference type="Pfam" id="PF18052">
    <property type="entry name" value="Rx_N"/>
    <property type="match status" value="1"/>
</dbReference>
<keyword evidence="5" id="KW-0472">Membrane</keyword>
<dbReference type="InterPro" id="IPR039910">
    <property type="entry name" value="D15-like"/>
</dbReference>
<dbReference type="Proteomes" id="UP000824890">
    <property type="component" value="Unassembled WGS sequence"/>
</dbReference>
<feature type="domain" description="NB-ARC" evidence="7">
    <location>
        <begin position="833"/>
        <end position="952"/>
    </location>
</feature>
<evidence type="ECO:0000259" key="9">
    <source>
        <dbReference type="Pfam" id="PF18052"/>
    </source>
</evidence>
<comment type="caution">
    <text evidence="14">The sequence shown here is derived from an EMBL/GenBank/DDBJ whole genome shotgun (WGS) entry which is preliminary data.</text>
</comment>
<dbReference type="InterPro" id="IPR058922">
    <property type="entry name" value="WHD_DRP"/>
</dbReference>
<evidence type="ECO:0000259" key="7">
    <source>
        <dbReference type="Pfam" id="PF00931"/>
    </source>
</evidence>
<reference evidence="14 15" key="1">
    <citation type="submission" date="2021-05" db="EMBL/GenBank/DDBJ databases">
        <title>Genome Assembly of Synthetic Allotetraploid Brassica napus Reveals Homoeologous Exchanges between Subgenomes.</title>
        <authorList>
            <person name="Davis J.T."/>
        </authorList>
    </citation>
    <scope>NUCLEOTIDE SEQUENCE [LARGE SCALE GENOMIC DNA]</scope>
    <source>
        <strain evidence="15">cv. Da-Ae</strain>
        <tissue evidence="14">Seedling</tissue>
    </source>
</reference>
<feature type="domain" description="Toc75-like POTRA" evidence="13">
    <location>
        <begin position="105"/>
        <end position="196"/>
    </location>
</feature>
<dbReference type="Pfam" id="PF23559">
    <property type="entry name" value="WHD_DRP"/>
    <property type="match status" value="2"/>
</dbReference>
<evidence type="ECO:0000259" key="8">
    <source>
        <dbReference type="Pfam" id="PF01103"/>
    </source>
</evidence>
<feature type="domain" description="Toc75-like POTRA" evidence="13">
    <location>
        <begin position="317"/>
        <end position="398"/>
    </location>
</feature>
<dbReference type="Pfam" id="PF25282">
    <property type="entry name" value="POTRA1_3_Toc75"/>
    <property type="match status" value="2"/>
</dbReference>
<evidence type="ECO:0000259" key="13">
    <source>
        <dbReference type="Pfam" id="PF25282"/>
    </source>
</evidence>
<dbReference type="Pfam" id="PF23598">
    <property type="entry name" value="LRR_14"/>
    <property type="match status" value="2"/>
</dbReference>
<comment type="subcellular location">
    <subcellularLocation>
        <location evidence="6">Plastid</location>
        <location evidence="6">Chloroplast outer membrane</location>
    </subcellularLocation>
</comment>
<feature type="domain" description="Disease resistance R13L4/SHOC-2-like LRR" evidence="11">
    <location>
        <begin position="1956"/>
        <end position="2217"/>
    </location>
</feature>
<dbReference type="CDD" id="cd14798">
    <property type="entry name" value="RX-CC_like"/>
    <property type="match status" value="1"/>
</dbReference>
<keyword evidence="1" id="KW-0677">Repeat</keyword>
<keyword evidence="15" id="KW-1185">Reference proteome</keyword>
<evidence type="ECO:0000256" key="1">
    <source>
        <dbReference type="ARBA" id="ARBA00022737"/>
    </source>
</evidence>
<dbReference type="PRINTS" id="PR00364">
    <property type="entry name" value="DISEASERSIST"/>
</dbReference>
<evidence type="ECO:0000259" key="11">
    <source>
        <dbReference type="Pfam" id="PF23598"/>
    </source>
</evidence>
<dbReference type="InterPro" id="IPR032675">
    <property type="entry name" value="LRR_dom_sf"/>
</dbReference>
<dbReference type="Gene3D" id="1.20.5.4130">
    <property type="match status" value="1"/>
</dbReference>
<evidence type="ECO:0000256" key="5">
    <source>
        <dbReference type="ARBA" id="ARBA00023136"/>
    </source>
</evidence>
<feature type="domain" description="Bacterial surface antigen (D15)" evidence="8">
    <location>
        <begin position="437"/>
        <end position="756"/>
    </location>
</feature>
<dbReference type="PANTHER" id="PTHR12815:SF42">
    <property type="entry name" value="BACTERIAL SURFACE ANTIGEN (D15) DOMAIN-CONTAINING PROTEIN"/>
    <property type="match status" value="1"/>
</dbReference>
<evidence type="ECO:0000313" key="14">
    <source>
        <dbReference type="EMBL" id="KAH0942646.1"/>
    </source>
</evidence>
<feature type="domain" description="Disease resistance protein winged helix" evidence="10">
    <location>
        <begin position="1059"/>
        <end position="1129"/>
    </location>
</feature>
<dbReference type="EMBL" id="JAGKQM010000001">
    <property type="protein sequence ID" value="KAH0942646.1"/>
    <property type="molecule type" value="Genomic_DNA"/>
</dbReference>
<dbReference type="InterPro" id="IPR000184">
    <property type="entry name" value="Bac_surfAg_D15"/>
</dbReference>
<dbReference type="InterPro" id="IPR002182">
    <property type="entry name" value="NB-ARC"/>
</dbReference>
<dbReference type="Gene3D" id="3.40.50.300">
    <property type="entry name" value="P-loop containing nucleotide triphosphate hydrolases"/>
    <property type="match status" value="2"/>
</dbReference>
<dbReference type="PANTHER" id="PTHR12815">
    <property type="entry name" value="SORTING AND ASSEMBLY MACHINERY SAMM50 PROTEIN FAMILY MEMBER"/>
    <property type="match status" value="1"/>
</dbReference>
<dbReference type="InterPro" id="IPR005689">
    <property type="entry name" value="IAP75"/>
</dbReference>